<evidence type="ECO:0000256" key="7">
    <source>
        <dbReference type="SAM" id="SignalP"/>
    </source>
</evidence>
<gene>
    <name evidence="8" type="ORF">SEMRO_494_G154250.1</name>
</gene>
<name>A0A9N8E072_9STRA</name>
<dbReference type="AlphaFoldDB" id="A0A9N8E072"/>
<dbReference type="Proteomes" id="UP001153069">
    <property type="component" value="Unassembled WGS sequence"/>
</dbReference>
<dbReference type="PANTHER" id="PTHR12570">
    <property type="match status" value="1"/>
</dbReference>
<evidence type="ECO:0000256" key="6">
    <source>
        <dbReference type="SAM" id="Phobius"/>
    </source>
</evidence>
<evidence type="ECO:0000313" key="9">
    <source>
        <dbReference type="Proteomes" id="UP001153069"/>
    </source>
</evidence>
<comment type="caution">
    <text evidence="8">The sequence shown here is derived from an EMBL/GenBank/DDBJ whole genome shotgun (WGS) entry which is preliminary data.</text>
</comment>
<keyword evidence="4 6" id="KW-0472">Membrane</keyword>
<dbReference type="OrthoDB" id="165382at2759"/>
<protein>
    <submittedName>
        <fullName evidence="8">NIPA-like protein 2</fullName>
    </submittedName>
</protein>
<comment type="subcellular location">
    <subcellularLocation>
        <location evidence="1">Membrane</location>
        <topology evidence="1">Multi-pass membrane protein</topology>
    </subcellularLocation>
</comment>
<keyword evidence="7" id="KW-0732">Signal</keyword>
<keyword evidence="2 6" id="KW-0812">Transmembrane</keyword>
<feature type="signal peptide" evidence="7">
    <location>
        <begin position="1"/>
        <end position="16"/>
    </location>
</feature>
<dbReference type="SUPFAM" id="SSF103481">
    <property type="entry name" value="Multidrug resistance efflux transporter EmrE"/>
    <property type="match status" value="1"/>
</dbReference>
<evidence type="ECO:0000313" key="8">
    <source>
        <dbReference type="EMBL" id="CAB9511629.1"/>
    </source>
</evidence>
<feature type="chain" id="PRO_5040163523" evidence="7">
    <location>
        <begin position="17"/>
        <end position="345"/>
    </location>
</feature>
<dbReference type="Pfam" id="PF05653">
    <property type="entry name" value="Mg_trans_NIPA"/>
    <property type="match status" value="1"/>
</dbReference>
<sequence length="345" mass="38086">MRALLVATCSLTLSFAATVGVNLQKLSMTKEELKPTKRPPYFQPIWCIGMAIMVLDACGDFVFIGLAPQSLLVPLGACGLGFNIILAPIFHPTERVTRNIVGATGLIYVGTILTVLFAANSAPNYNLQKLLEFCATPPFLAYTLFCVTFQMALAYHGRNGKFSLVHYCGLAGCFGGETILLAKSSSELVRNALVNQQFDDWTTSFIPYLFVAGMIVCVLTQVHLLNTGLAKFDTLVVVPVFQSFITIFGITGGLVFFQEYKGMNERDAVLYAMGIAVTLVGVTMLIRERRRKTEHSHKTDQQSSPTELSSHEMIVEEEHLRKSEEEGTIRHRRVHHSSEELGALV</sequence>
<feature type="transmembrane region" description="Helical" evidence="6">
    <location>
        <begin position="139"/>
        <end position="157"/>
    </location>
</feature>
<keyword evidence="3 6" id="KW-1133">Transmembrane helix</keyword>
<feature type="transmembrane region" description="Helical" evidence="6">
    <location>
        <begin position="71"/>
        <end position="90"/>
    </location>
</feature>
<evidence type="ECO:0000256" key="4">
    <source>
        <dbReference type="ARBA" id="ARBA00023136"/>
    </source>
</evidence>
<keyword evidence="9" id="KW-1185">Reference proteome</keyword>
<feature type="transmembrane region" description="Helical" evidence="6">
    <location>
        <begin position="40"/>
        <end position="64"/>
    </location>
</feature>
<feature type="transmembrane region" description="Helical" evidence="6">
    <location>
        <begin position="236"/>
        <end position="256"/>
    </location>
</feature>
<accession>A0A9N8E072</accession>
<reference evidence="8" key="1">
    <citation type="submission" date="2020-06" db="EMBL/GenBank/DDBJ databases">
        <authorList>
            <consortium name="Plant Systems Biology data submission"/>
        </authorList>
    </citation>
    <scope>NUCLEOTIDE SEQUENCE</scope>
    <source>
        <strain evidence="8">D6</strain>
    </source>
</reference>
<feature type="transmembrane region" description="Helical" evidence="6">
    <location>
        <begin position="205"/>
        <end position="224"/>
    </location>
</feature>
<proteinExistence type="predicted"/>
<dbReference type="GO" id="GO:0015095">
    <property type="term" value="F:magnesium ion transmembrane transporter activity"/>
    <property type="evidence" value="ECO:0007669"/>
    <property type="project" value="InterPro"/>
</dbReference>
<feature type="transmembrane region" description="Helical" evidence="6">
    <location>
        <begin position="268"/>
        <end position="286"/>
    </location>
</feature>
<evidence type="ECO:0000256" key="5">
    <source>
        <dbReference type="SAM" id="MobiDB-lite"/>
    </source>
</evidence>
<dbReference type="InterPro" id="IPR008521">
    <property type="entry name" value="Mg_trans_NIPA"/>
</dbReference>
<dbReference type="InterPro" id="IPR037185">
    <property type="entry name" value="EmrE-like"/>
</dbReference>
<feature type="compositionally biased region" description="Basic and acidic residues" evidence="5">
    <location>
        <begin position="309"/>
        <end position="329"/>
    </location>
</feature>
<dbReference type="GO" id="GO:0016020">
    <property type="term" value="C:membrane"/>
    <property type="evidence" value="ECO:0007669"/>
    <property type="project" value="UniProtKB-SubCell"/>
</dbReference>
<organism evidence="8 9">
    <name type="scientific">Seminavis robusta</name>
    <dbReference type="NCBI Taxonomy" id="568900"/>
    <lineage>
        <taxon>Eukaryota</taxon>
        <taxon>Sar</taxon>
        <taxon>Stramenopiles</taxon>
        <taxon>Ochrophyta</taxon>
        <taxon>Bacillariophyta</taxon>
        <taxon>Bacillariophyceae</taxon>
        <taxon>Bacillariophycidae</taxon>
        <taxon>Naviculales</taxon>
        <taxon>Naviculaceae</taxon>
        <taxon>Seminavis</taxon>
    </lineage>
</organism>
<feature type="region of interest" description="Disordered" evidence="5">
    <location>
        <begin position="290"/>
        <end position="345"/>
    </location>
</feature>
<dbReference type="PANTHER" id="PTHR12570:SF9">
    <property type="entry name" value="MAGNESIUM TRANSPORTER NIPA8-RELATED"/>
    <property type="match status" value="1"/>
</dbReference>
<evidence type="ECO:0000256" key="2">
    <source>
        <dbReference type="ARBA" id="ARBA00022692"/>
    </source>
</evidence>
<evidence type="ECO:0000256" key="1">
    <source>
        <dbReference type="ARBA" id="ARBA00004141"/>
    </source>
</evidence>
<dbReference type="EMBL" id="CAICTM010000493">
    <property type="protein sequence ID" value="CAB9511629.1"/>
    <property type="molecule type" value="Genomic_DNA"/>
</dbReference>
<feature type="transmembrane region" description="Helical" evidence="6">
    <location>
        <begin position="96"/>
        <end position="119"/>
    </location>
</feature>
<evidence type="ECO:0000256" key="3">
    <source>
        <dbReference type="ARBA" id="ARBA00022989"/>
    </source>
</evidence>